<keyword evidence="2" id="KW-0479">Metal-binding</keyword>
<keyword evidence="4" id="KW-0560">Oxidoreductase</keyword>
<evidence type="ECO:0000313" key="8">
    <source>
        <dbReference type="Proteomes" id="UP000435243"/>
    </source>
</evidence>
<evidence type="ECO:0000259" key="6">
    <source>
        <dbReference type="Pfam" id="PF02668"/>
    </source>
</evidence>
<dbReference type="Proteomes" id="UP000435243">
    <property type="component" value="Unassembled WGS sequence"/>
</dbReference>
<dbReference type="GO" id="GO:0005737">
    <property type="term" value="C:cytoplasm"/>
    <property type="evidence" value="ECO:0007669"/>
    <property type="project" value="TreeGrafter"/>
</dbReference>
<dbReference type="PANTHER" id="PTHR30468:SF1">
    <property type="entry name" value="ALPHA-KETOGLUTARATE-DEPENDENT SULFONATE DIOXYGENASE"/>
    <property type="match status" value="1"/>
</dbReference>
<dbReference type="Gene3D" id="3.60.130.10">
    <property type="entry name" value="Clavaminate synthase-like"/>
    <property type="match status" value="1"/>
</dbReference>
<evidence type="ECO:0000256" key="1">
    <source>
        <dbReference type="ARBA" id="ARBA00005896"/>
    </source>
</evidence>
<dbReference type="GO" id="GO:0046872">
    <property type="term" value="F:metal ion binding"/>
    <property type="evidence" value="ECO:0007669"/>
    <property type="project" value="UniProtKB-KW"/>
</dbReference>
<reference evidence="7 8" key="1">
    <citation type="submission" date="2019-12" db="EMBL/GenBank/DDBJ databases">
        <title>Genomic-based taxomic classification of the family Erythrobacteraceae.</title>
        <authorList>
            <person name="Xu L."/>
        </authorList>
    </citation>
    <scope>NUCLEOTIDE SEQUENCE [LARGE SCALE GENOMIC DNA]</scope>
    <source>
        <strain evidence="7 8">JCM 16339</strain>
    </source>
</reference>
<dbReference type="GO" id="GO:0000908">
    <property type="term" value="F:taurine dioxygenase activity"/>
    <property type="evidence" value="ECO:0007669"/>
    <property type="project" value="TreeGrafter"/>
</dbReference>
<dbReference type="AlphaFoldDB" id="A0A844ZKV9"/>
<evidence type="ECO:0000313" key="7">
    <source>
        <dbReference type="EMBL" id="MXO89071.1"/>
    </source>
</evidence>
<keyword evidence="5" id="KW-0408">Iron</keyword>
<dbReference type="InterPro" id="IPR051323">
    <property type="entry name" value="AtsK-like"/>
</dbReference>
<keyword evidence="3" id="KW-0223">Dioxygenase</keyword>
<protein>
    <recommendedName>
        <fullName evidence="6">TauD/TfdA-like domain-containing protein</fullName>
    </recommendedName>
</protein>
<sequence length="295" mass="32535">MQTRRLADALGIEVVGLDTTAPLDEGTRDALVDLFHQHLALVIRGTVLTPRQYVDLIRKFGQPDASDTSRYHEPIDIDGFKGLRLVSNIESGGRNVGQFGNDEMGWHQDRWTDAVPPPATALHGVEVTKSGGRTGIASLVAAYDALPADLLARIEGRSIHFPLKVNDFEGELDDADIEDPALFRKVPLVQRHAVTGAKFLFLGARRILSYIDTAPRITGLDKDGSAALLDAIYDHVALPAFNYLHQWRAGDILIWDNRACAHRRESFDPDERRLLYGTPIVTSDVLWRGEAALAG</sequence>
<proteinExistence type="inferred from homology"/>
<comment type="caution">
    <text evidence="7">The sequence shown here is derived from an EMBL/GenBank/DDBJ whole genome shotgun (WGS) entry which is preliminary data.</text>
</comment>
<dbReference type="Pfam" id="PF02668">
    <property type="entry name" value="TauD"/>
    <property type="match status" value="1"/>
</dbReference>
<dbReference type="PANTHER" id="PTHR30468">
    <property type="entry name" value="ALPHA-KETOGLUTARATE-DEPENDENT SULFONATE DIOXYGENASE"/>
    <property type="match status" value="1"/>
</dbReference>
<dbReference type="GO" id="GO:0006790">
    <property type="term" value="P:sulfur compound metabolic process"/>
    <property type="evidence" value="ECO:0007669"/>
    <property type="project" value="TreeGrafter"/>
</dbReference>
<feature type="domain" description="TauD/TfdA-like" evidence="6">
    <location>
        <begin position="3"/>
        <end position="277"/>
    </location>
</feature>
<evidence type="ECO:0000256" key="3">
    <source>
        <dbReference type="ARBA" id="ARBA00022964"/>
    </source>
</evidence>
<dbReference type="EMBL" id="WTYY01000005">
    <property type="protein sequence ID" value="MXO89071.1"/>
    <property type="molecule type" value="Genomic_DNA"/>
</dbReference>
<organism evidence="7 8">
    <name type="scientific">Alteraurantiacibacter aestuarii</name>
    <dbReference type="NCBI Taxonomy" id="650004"/>
    <lineage>
        <taxon>Bacteria</taxon>
        <taxon>Pseudomonadati</taxon>
        <taxon>Pseudomonadota</taxon>
        <taxon>Alphaproteobacteria</taxon>
        <taxon>Sphingomonadales</taxon>
        <taxon>Erythrobacteraceae</taxon>
        <taxon>Alteraurantiacibacter</taxon>
    </lineage>
</organism>
<accession>A0A844ZKV9</accession>
<evidence type="ECO:0000256" key="2">
    <source>
        <dbReference type="ARBA" id="ARBA00022723"/>
    </source>
</evidence>
<dbReference type="OrthoDB" id="7209371at2"/>
<name>A0A844ZKV9_9SPHN</name>
<dbReference type="SUPFAM" id="SSF51197">
    <property type="entry name" value="Clavaminate synthase-like"/>
    <property type="match status" value="1"/>
</dbReference>
<evidence type="ECO:0000256" key="5">
    <source>
        <dbReference type="ARBA" id="ARBA00023004"/>
    </source>
</evidence>
<dbReference type="InterPro" id="IPR003819">
    <property type="entry name" value="TauD/TfdA-like"/>
</dbReference>
<gene>
    <name evidence="7" type="ORF">GRI32_10000</name>
</gene>
<comment type="similarity">
    <text evidence="1">Belongs to the TfdA dioxygenase family.</text>
</comment>
<dbReference type="InterPro" id="IPR042098">
    <property type="entry name" value="TauD-like_sf"/>
</dbReference>
<dbReference type="RefSeq" id="WP_160591833.1">
    <property type="nucleotide sequence ID" value="NZ_BAAAFP010000001.1"/>
</dbReference>
<keyword evidence="8" id="KW-1185">Reference proteome</keyword>
<evidence type="ECO:0000256" key="4">
    <source>
        <dbReference type="ARBA" id="ARBA00023002"/>
    </source>
</evidence>